<evidence type="ECO:0000313" key="6">
    <source>
        <dbReference type="Proteomes" id="UP000011820"/>
    </source>
</evidence>
<accession>A0ABN4B5J4</accession>
<keyword evidence="6" id="KW-1185">Reference proteome</keyword>
<proteinExistence type="inferred from homology"/>
<gene>
    <name evidence="3" type="primary">rimP</name>
    <name evidence="5" type="ORF">WSI_02015</name>
</gene>
<name>A0ABN4B5J4_LIBAS</name>
<sequence length="192" mass="21627">MESTHFLHSKYEPRIFGDMGLAGDISSVIQPVIEEMSFRSVQISLLEEKNLLLQIFVERDDGNMTLRDCEELSQAISPILDVENIIEGHYRLEVSSPGIDRPMVRKSDFLRWNGHVVACEIVLSSGDKQKLIGKIMGTSETGFFLEKEKRGEKDMNELQIAISFDSLLSARLIVTDELLRASLNNYGSYAGL</sequence>
<dbReference type="SUPFAM" id="SSF74942">
    <property type="entry name" value="YhbC-like, C-terminal domain"/>
    <property type="match status" value="1"/>
</dbReference>
<protein>
    <recommendedName>
        <fullName evidence="3">Ribosome maturation factor RimP</fullName>
    </recommendedName>
</protein>
<reference evidence="5 6" key="1">
    <citation type="journal article" date="2013" name="Genome Announc.">
        <title>Complete Genome Sequence of a Chinese Strain of 'Candidatus Liberibacter asiaticus'.</title>
        <authorList>
            <person name="Lin H."/>
            <person name="Han C.S."/>
            <person name="Liu B."/>
            <person name="Lou B."/>
            <person name="Bai X."/>
            <person name="Deng C."/>
            <person name="Civerolo E.L."/>
            <person name="Gupta G."/>
        </authorList>
    </citation>
    <scope>NUCLEOTIDE SEQUENCE [LARGE SCALE GENOMIC DNA]</scope>
    <source>
        <strain evidence="6">gxpsy</strain>
    </source>
</reference>
<dbReference type="InterPro" id="IPR003728">
    <property type="entry name" value="Ribosome_maturation_RimP"/>
</dbReference>
<dbReference type="InterPro" id="IPR028989">
    <property type="entry name" value="RimP_N"/>
</dbReference>
<dbReference type="NCBIfam" id="NF000932">
    <property type="entry name" value="PRK00092.2-5"/>
    <property type="match status" value="1"/>
</dbReference>
<dbReference type="RefSeq" id="WP_012778753.1">
    <property type="nucleotide sequence ID" value="NC_020549.1"/>
</dbReference>
<dbReference type="Gene3D" id="3.30.300.70">
    <property type="entry name" value="RimP-like superfamily, N-terminal"/>
    <property type="match status" value="1"/>
</dbReference>
<dbReference type="PANTHER" id="PTHR33867:SF1">
    <property type="entry name" value="RIBOSOME MATURATION FACTOR RIMP"/>
    <property type="match status" value="1"/>
</dbReference>
<dbReference type="Proteomes" id="UP000011820">
    <property type="component" value="Chromosome"/>
</dbReference>
<evidence type="ECO:0000256" key="2">
    <source>
        <dbReference type="ARBA" id="ARBA00022517"/>
    </source>
</evidence>
<dbReference type="InterPro" id="IPR036847">
    <property type="entry name" value="RimP_C_sf"/>
</dbReference>
<dbReference type="SUPFAM" id="SSF75420">
    <property type="entry name" value="YhbC-like, N-terminal domain"/>
    <property type="match status" value="1"/>
</dbReference>
<comment type="similarity">
    <text evidence="3">Belongs to the RimP family.</text>
</comment>
<keyword evidence="2 3" id="KW-0690">Ribosome biogenesis</keyword>
<comment type="function">
    <text evidence="3">Required for maturation of 30S ribosomal subunits.</text>
</comment>
<evidence type="ECO:0000259" key="4">
    <source>
        <dbReference type="Pfam" id="PF02576"/>
    </source>
</evidence>
<dbReference type="InterPro" id="IPR035956">
    <property type="entry name" value="RimP_N_sf"/>
</dbReference>
<dbReference type="Pfam" id="PF02576">
    <property type="entry name" value="RimP_N"/>
    <property type="match status" value="1"/>
</dbReference>
<dbReference type="EMBL" id="CP004005">
    <property type="protein sequence ID" value="AGH16773.1"/>
    <property type="molecule type" value="Genomic_DNA"/>
</dbReference>
<evidence type="ECO:0000256" key="3">
    <source>
        <dbReference type="HAMAP-Rule" id="MF_01077"/>
    </source>
</evidence>
<organism evidence="5 6">
    <name type="scientific">Candidatus Liberibacter asiaticus str. gxpsy</name>
    <dbReference type="NCBI Taxonomy" id="1174529"/>
    <lineage>
        <taxon>Bacteria</taxon>
        <taxon>Pseudomonadati</taxon>
        <taxon>Pseudomonadota</taxon>
        <taxon>Alphaproteobacteria</taxon>
        <taxon>Hyphomicrobiales</taxon>
        <taxon>Rhizobiaceae</taxon>
        <taxon>Liberibacter</taxon>
    </lineage>
</organism>
<evidence type="ECO:0000256" key="1">
    <source>
        <dbReference type="ARBA" id="ARBA00022490"/>
    </source>
</evidence>
<comment type="subcellular location">
    <subcellularLocation>
        <location evidence="3">Cytoplasm</location>
    </subcellularLocation>
</comment>
<dbReference type="PANTHER" id="PTHR33867">
    <property type="entry name" value="RIBOSOME MATURATION FACTOR RIMP"/>
    <property type="match status" value="1"/>
</dbReference>
<keyword evidence="1 3" id="KW-0963">Cytoplasm</keyword>
<evidence type="ECO:0000313" key="5">
    <source>
        <dbReference type="EMBL" id="AGH16773.1"/>
    </source>
</evidence>
<feature type="domain" description="Ribosome maturation factor RimP N-terminal" evidence="4">
    <location>
        <begin position="29"/>
        <end position="100"/>
    </location>
</feature>
<dbReference type="HAMAP" id="MF_01077">
    <property type="entry name" value="RimP"/>
    <property type="match status" value="1"/>
</dbReference>
<dbReference type="GeneID" id="93076780"/>